<accession>G9YW59</accession>
<dbReference type="EMBL" id="AGCK01000309">
    <property type="protein sequence ID" value="EHM39387.1"/>
    <property type="molecule type" value="Genomic_DNA"/>
</dbReference>
<name>G9YW59_FLAPL</name>
<evidence type="ECO:0000313" key="1">
    <source>
        <dbReference type="EMBL" id="EHM39387.1"/>
    </source>
</evidence>
<proteinExistence type="predicted"/>
<dbReference type="Proteomes" id="UP000004459">
    <property type="component" value="Unassembled WGS sequence"/>
</dbReference>
<comment type="caution">
    <text evidence="1">The sequence shown here is derived from an EMBL/GenBank/DDBJ whole genome shotgun (WGS) entry which is preliminary data.</text>
</comment>
<evidence type="ECO:0000313" key="2">
    <source>
        <dbReference type="Proteomes" id="UP000004459"/>
    </source>
</evidence>
<dbReference type="AlphaFoldDB" id="G9YW59"/>
<gene>
    <name evidence="1" type="ORF">HMPREF0372_03775</name>
</gene>
<reference evidence="1 2" key="1">
    <citation type="submission" date="2011-08" db="EMBL/GenBank/DDBJ databases">
        <authorList>
            <person name="Weinstock G."/>
            <person name="Sodergren E."/>
            <person name="Clifton S."/>
            <person name="Fulton L."/>
            <person name="Fulton B."/>
            <person name="Courtney L."/>
            <person name="Fronick C."/>
            <person name="Harrison M."/>
            <person name="Strong C."/>
            <person name="Farmer C."/>
            <person name="Delahaunty K."/>
            <person name="Markovic C."/>
            <person name="Hall O."/>
            <person name="Minx P."/>
            <person name="Tomlinson C."/>
            <person name="Mitreva M."/>
            <person name="Hou S."/>
            <person name="Chen J."/>
            <person name="Wollam A."/>
            <person name="Pepin K.H."/>
            <person name="Johnson M."/>
            <person name="Bhonagiri V."/>
            <person name="Zhang X."/>
            <person name="Suruliraj S."/>
            <person name="Warren W."/>
            <person name="Chinwalla A."/>
            <person name="Mardis E.R."/>
            <person name="Wilson R.K."/>
        </authorList>
    </citation>
    <scope>NUCLEOTIDE SEQUENCE [LARGE SCALE GENOMIC DNA]</scope>
    <source>
        <strain evidence="1 2">ATCC 29863</strain>
    </source>
</reference>
<protein>
    <submittedName>
        <fullName evidence="1">Uncharacterized protein</fullName>
    </submittedName>
</protein>
<dbReference type="HOGENOM" id="CLU_2843440_0_0_9"/>
<sequence>MLTDVDNHVDNVENPLDTGGRAFLYTVSTLHSGLYKACQRTFVSAAPDVKNGGGFLGRPTIERNF</sequence>
<organism evidence="1 2">
    <name type="scientific">Flavonifractor plautii ATCC 29863</name>
    <dbReference type="NCBI Taxonomy" id="411475"/>
    <lineage>
        <taxon>Bacteria</taxon>
        <taxon>Bacillati</taxon>
        <taxon>Bacillota</taxon>
        <taxon>Clostridia</taxon>
        <taxon>Eubacteriales</taxon>
        <taxon>Oscillospiraceae</taxon>
        <taxon>Flavonifractor</taxon>
    </lineage>
</organism>